<dbReference type="AlphaFoldDB" id="A0A383BXK0"/>
<organism evidence="1">
    <name type="scientific">marine metagenome</name>
    <dbReference type="NCBI Taxonomy" id="408172"/>
    <lineage>
        <taxon>unclassified sequences</taxon>
        <taxon>metagenomes</taxon>
        <taxon>ecological metagenomes</taxon>
    </lineage>
</organism>
<protein>
    <submittedName>
        <fullName evidence="1">Uncharacterized protein</fullName>
    </submittedName>
</protein>
<reference evidence="1" key="1">
    <citation type="submission" date="2018-05" db="EMBL/GenBank/DDBJ databases">
        <authorList>
            <person name="Lanie J.A."/>
            <person name="Ng W.-L."/>
            <person name="Kazmierczak K.M."/>
            <person name="Andrzejewski T.M."/>
            <person name="Davidsen T.M."/>
            <person name="Wayne K.J."/>
            <person name="Tettelin H."/>
            <person name="Glass J.I."/>
            <person name="Rusch D."/>
            <person name="Podicherti R."/>
            <person name="Tsui H.-C.T."/>
            <person name="Winkler M.E."/>
        </authorList>
    </citation>
    <scope>NUCLEOTIDE SEQUENCE</scope>
</reference>
<name>A0A383BXK0_9ZZZZ</name>
<sequence>MEQYQCQKSKDESALKFIALKESLHTRRFVLHENLAFKKLCAIFCY</sequence>
<evidence type="ECO:0000313" key="1">
    <source>
        <dbReference type="EMBL" id="SVE24897.1"/>
    </source>
</evidence>
<proteinExistence type="predicted"/>
<dbReference type="EMBL" id="UINC01204254">
    <property type="protein sequence ID" value="SVE24897.1"/>
    <property type="molecule type" value="Genomic_DNA"/>
</dbReference>
<accession>A0A383BXK0</accession>
<gene>
    <name evidence="1" type="ORF">METZ01_LOCUS477751</name>
</gene>